<dbReference type="EMBL" id="MEUJ01000005">
    <property type="protein sequence ID" value="OGC40000.1"/>
    <property type="molecule type" value="Genomic_DNA"/>
</dbReference>
<proteinExistence type="predicted"/>
<organism evidence="1 2">
    <name type="scientific">candidate division WOR-1 bacterium RIFOXYC2_FULL_46_14</name>
    <dbReference type="NCBI Taxonomy" id="1802587"/>
    <lineage>
        <taxon>Bacteria</taxon>
        <taxon>Bacillati</taxon>
        <taxon>Saganbacteria</taxon>
    </lineage>
</organism>
<evidence type="ECO:0000313" key="2">
    <source>
        <dbReference type="Proteomes" id="UP000179242"/>
    </source>
</evidence>
<reference evidence="1 2" key="1">
    <citation type="journal article" date="2016" name="Nat. Commun.">
        <title>Thousands of microbial genomes shed light on interconnected biogeochemical processes in an aquifer system.</title>
        <authorList>
            <person name="Anantharaman K."/>
            <person name="Brown C.T."/>
            <person name="Hug L.A."/>
            <person name="Sharon I."/>
            <person name="Castelle C.J."/>
            <person name="Probst A.J."/>
            <person name="Thomas B.C."/>
            <person name="Singh A."/>
            <person name="Wilkins M.J."/>
            <person name="Karaoz U."/>
            <person name="Brodie E.L."/>
            <person name="Williams K.H."/>
            <person name="Hubbard S.S."/>
            <person name="Banfield J.F."/>
        </authorList>
    </citation>
    <scope>NUCLEOTIDE SEQUENCE [LARGE SCALE GENOMIC DNA]</scope>
</reference>
<name>A0A1F4U5A4_UNCSA</name>
<evidence type="ECO:0000313" key="1">
    <source>
        <dbReference type="EMBL" id="OGC40000.1"/>
    </source>
</evidence>
<protein>
    <submittedName>
        <fullName evidence="1">Uncharacterized protein</fullName>
    </submittedName>
</protein>
<comment type="caution">
    <text evidence="1">The sequence shown here is derived from an EMBL/GenBank/DDBJ whole genome shotgun (WGS) entry which is preliminary data.</text>
</comment>
<sequence length="319" mass="36406">MYRVPNLIYSTTVGAQQNKKSWEQILPGNVIVGDRTFGKSLPVENRDRIAVYCMNGGKTFLGFASRRDLPDCSWFASDLCENRVAYVKKMLSDPKFRFSQIIREVELCWKKVDGRENTELIRQELADDALFLKDRAISITTQDANDIDPLKTVDWSFSAEHVLYSGIPFILGMMATSKKGIIFATSFGVRFESDYEMLYRIAQKYGHTITFQSANERCLYGSDFYDSGVGFIGQSSRIYYALIAGYSFNASFDWKLLVFLKEYMNKGAITIDASRLGDELSTSPYNIKEALERIDGIYALPCRWRLSDDSPYLNLTLLQ</sequence>
<accession>A0A1F4U5A4</accession>
<dbReference type="AlphaFoldDB" id="A0A1F4U5A4"/>
<gene>
    <name evidence="1" type="ORF">A2438_05770</name>
</gene>
<dbReference type="Proteomes" id="UP000179242">
    <property type="component" value="Unassembled WGS sequence"/>
</dbReference>